<dbReference type="PRINTS" id="PR00080">
    <property type="entry name" value="SDRFAMILY"/>
</dbReference>
<dbReference type="AlphaFoldDB" id="A0A4Q4TEM1"/>
<evidence type="ECO:0000313" key="5">
    <source>
        <dbReference type="Proteomes" id="UP000293360"/>
    </source>
</evidence>
<evidence type="ECO:0000256" key="2">
    <source>
        <dbReference type="RuleBase" id="RU000363"/>
    </source>
</evidence>
<gene>
    <name evidence="4" type="ORF">DL764_003938</name>
</gene>
<evidence type="ECO:0000256" key="3">
    <source>
        <dbReference type="SAM" id="MobiDB-lite"/>
    </source>
</evidence>
<evidence type="ECO:0000256" key="1">
    <source>
        <dbReference type="ARBA" id="ARBA00022857"/>
    </source>
</evidence>
<dbReference type="PROSITE" id="PS00061">
    <property type="entry name" value="ADH_SHORT"/>
    <property type="match status" value="1"/>
</dbReference>
<dbReference type="OrthoDB" id="1933717at2759"/>
<dbReference type="EMBL" id="QJNU01000175">
    <property type="protein sequence ID" value="RYP05231.1"/>
    <property type="molecule type" value="Genomic_DNA"/>
</dbReference>
<dbReference type="PRINTS" id="PR00081">
    <property type="entry name" value="GDHRDH"/>
</dbReference>
<sequence>MVPEKKPLTWLITGSSNGFGLALTRYVLTTGDNVIAASRNPAKTPELVKEVEAQANGRWVALDVSWSQDKIKEVIDHAETLFDGGIDVVVNNAAYSLLGAVEDVHEDRAKVQFETNFWGPVHICNAVLPHMRGRGRGTIANISSLLGVTTWPAMGFYSASKFALESISQVLASEVLQFGIRVLIVEPGAFRTNFLSEGSMQSTGPSAPYQSPHPVGESLRHEQENGGRQPGDPEKAARAIYGAVAGKDERLGKVLRLPLGSDCWNNGVAHLDSVRSDFEVCKDVALSMQIEE</sequence>
<protein>
    <submittedName>
        <fullName evidence="4">Uncharacterized protein</fullName>
    </submittedName>
</protein>
<feature type="compositionally biased region" description="Polar residues" evidence="3">
    <location>
        <begin position="196"/>
        <end position="209"/>
    </location>
</feature>
<comment type="caution">
    <text evidence="4">The sequence shown here is derived from an EMBL/GenBank/DDBJ whole genome shotgun (WGS) entry which is preliminary data.</text>
</comment>
<dbReference type="InterPro" id="IPR002347">
    <property type="entry name" value="SDR_fam"/>
</dbReference>
<dbReference type="Pfam" id="PF00106">
    <property type="entry name" value="adh_short"/>
    <property type="match status" value="1"/>
</dbReference>
<feature type="region of interest" description="Disordered" evidence="3">
    <location>
        <begin position="196"/>
        <end position="234"/>
    </location>
</feature>
<dbReference type="InterPro" id="IPR020904">
    <property type="entry name" value="Sc_DH/Rdtase_CS"/>
</dbReference>
<dbReference type="Gene3D" id="3.40.50.720">
    <property type="entry name" value="NAD(P)-binding Rossmann-like Domain"/>
    <property type="match status" value="1"/>
</dbReference>
<dbReference type="STRING" id="155417.A0A4Q4TEM1"/>
<dbReference type="Proteomes" id="UP000293360">
    <property type="component" value="Unassembled WGS sequence"/>
</dbReference>
<dbReference type="PANTHER" id="PTHR43976">
    <property type="entry name" value="SHORT CHAIN DEHYDROGENASE"/>
    <property type="match status" value="1"/>
</dbReference>
<reference evidence="4 5" key="1">
    <citation type="submission" date="2018-06" db="EMBL/GenBank/DDBJ databases">
        <title>Complete Genomes of Monosporascus.</title>
        <authorList>
            <person name="Robinson A.J."/>
            <person name="Natvig D.O."/>
        </authorList>
    </citation>
    <scope>NUCLEOTIDE SEQUENCE [LARGE SCALE GENOMIC DNA]</scope>
    <source>
        <strain evidence="4 5">CBS 110550</strain>
    </source>
</reference>
<dbReference type="InterPro" id="IPR036291">
    <property type="entry name" value="NAD(P)-bd_dom_sf"/>
</dbReference>
<organism evidence="4 5">
    <name type="scientific">Monosporascus ibericus</name>
    <dbReference type="NCBI Taxonomy" id="155417"/>
    <lineage>
        <taxon>Eukaryota</taxon>
        <taxon>Fungi</taxon>
        <taxon>Dikarya</taxon>
        <taxon>Ascomycota</taxon>
        <taxon>Pezizomycotina</taxon>
        <taxon>Sordariomycetes</taxon>
        <taxon>Xylariomycetidae</taxon>
        <taxon>Xylariales</taxon>
        <taxon>Xylariales incertae sedis</taxon>
        <taxon>Monosporascus</taxon>
    </lineage>
</organism>
<feature type="compositionally biased region" description="Basic and acidic residues" evidence="3">
    <location>
        <begin position="218"/>
        <end position="234"/>
    </location>
</feature>
<dbReference type="PANTHER" id="PTHR43976:SF6">
    <property type="entry name" value="OXIDOREDUCTASE, PUTATIVE (AFU_ORTHOLOGUE AFUA_1G13950)-RELATED"/>
    <property type="match status" value="1"/>
</dbReference>
<keyword evidence="5" id="KW-1185">Reference proteome</keyword>
<accession>A0A4Q4TEM1</accession>
<dbReference type="CDD" id="cd05374">
    <property type="entry name" value="17beta-HSD-like_SDR_c"/>
    <property type="match status" value="1"/>
</dbReference>
<dbReference type="SUPFAM" id="SSF51735">
    <property type="entry name" value="NAD(P)-binding Rossmann-fold domains"/>
    <property type="match status" value="1"/>
</dbReference>
<proteinExistence type="inferred from homology"/>
<evidence type="ECO:0000313" key="4">
    <source>
        <dbReference type="EMBL" id="RYP05231.1"/>
    </source>
</evidence>
<keyword evidence="1" id="KW-0521">NADP</keyword>
<comment type="similarity">
    <text evidence="2">Belongs to the short-chain dehydrogenases/reductases (SDR) family.</text>
</comment>
<dbReference type="InterPro" id="IPR051911">
    <property type="entry name" value="SDR_oxidoreductase"/>
</dbReference>
<name>A0A4Q4TEM1_9PEZI</name>